<dbReference type="InterPro" id="IPR016024">
    <property type="entry name" value="ARM-type_fold"/>
</dbReference>
<reference evidence="2" key="1">
    <citation type="submission" date="2018-11" db="EMBL/GenBank/DDBJ databases">
        <title>Chitinophaga lutea sp.nov., isolate from arsenic contaminated soil.</title>
        <authorList>
            <person name="Zong Y."/>
        </authorList>
    </citation>
    <scope>NUCLEOTIDE SEQUENCE [LARGE SCALE GENOMIC DNA]</scope>
    <source>
        <strain evidence="2">YLT18</strain>
    </source>
</reference>
<organism evidence="1 2">
    <name type="scientific">Chitinophaga barathri</name>
    <dbReference type="NCBI Taxonomy" id="1647451"/>
    <lineage>
        <taxon>Bacteria</taxon>
        <taxon>Pseudomonadati</taxon>
        <taxon>Bacteroidota</taxon>
        <taxon>Chitinophagia</taxon>
        <taxon>Chitinophagales</taxon>
        <taxon>Chitinophagaceae</taxon>
        <taxon>Chitinophaga</taxon>
    </lineage>
</organism>
<dbReference type="SUPFAM" id="SSF48371">
    <property type="entry name" value="ARM repeat"/>
    <property type="match status" value="1"/>
</dbReference>
<dbReference type="EMBL" id="RMBX01000017">
    <property type="protein sequence ID" value="RPD38196.1"/>
    <property type="molecule type" value="Genomic_DNA"/>
</dbReference>
<comment type="caution">
    <text evidence="1">The sequence shown here is derived from an EMBL/GenBank/DDBJ whole genome shotgun (WGS) entry which is preliminary data.</text>
</comment>
<dbReference type="InterPro" id="IPR011989">
    <property type="entry name" value="ARM-like"/>
</dbReference>
<proteinExistence type="predicted"/>
<evidence type="ECO:0000313" key="1">
    <source>
        <dbReference type="EMBL" id="RPD38196.1"/>
    </source>
</evidence>
<protein>
    <recommendedName>
        <fullName evidence="3">HEAT repeat domain-containing protein</fullName>
    </recommendedName>
</protein>
<dbReference type="Gene3D" id="1.25.10.10">
    <property type="entry name" value="Leucine-rich Repeat Variant"/>
    <property type="match status" value="1"/>
</dbReference>
<sequence length="203" mass="22984">MYQIFKKGGPLWPLFFYLRDMDLRSEILREHSKENTAAIAAWVGNDPVRLARLADLFLYDEYRVVQRAAWILSQVAEKHPALIQPHLAAMVDRMGHPGIPVAVKRNVVRILRDMPVPEDLQGPVMNFCFQFLEDPKETIAVKAFSMKVLGDLAKIYPDIRGEIVMLIEDHLREGATPGIRSRGMRTLKELGALKSGGKRAHGD</sequence>
<keyword evidence="2" id="KW-1185">Reference proteome</keyword>
<dbReference type="AlphaFoldDB" id="A0A3N4M9A7"/>
<evidence type="ECO:0000313" key="2">
    <source>
        <dbReference type="Proteomes" id="UP000279089"/>
    </source>
</evidence>
<dbReference type="Proteomes" id="UP000279089">
    <property type="component" value="Unassembled WGS sequence"/>
</dbReference>
<evidence type="ECO:0008006" key="3">
    <source>
        <dbReference type="Google" id="ProtNLM"/>
    </source>
</evidence>
<accession>A0A3N4M9A7</accession>
<gene>
    <name evidence="1" type="ORF">EG028_26415</name>
</gene>
<name>A0A3N4M9A7_9BACT</name>